<keyword evidence="1" id="KW-0732">Signal</keyword>
<dbReference type="RefSeq" id="WP_237378917.1">
    <property type="nucleotide sequence ID" value="NZ_CP071793.1"/>
</dbReference>
<dbReference type="Gene3D" id="3.40.50.2300">
    <property type="match status" value="1"/>
</dbReference>
<protein>
    <submittedName>
        <fullName evidence="2">Uncharacterized protein</fullName>
    </submittedName>
</protein>
<organism evidence="2 3">
    <name type="scientific">Sulfidibacter corallicola</name>
    <dbReference type="NCBI Taxonomy" id="2818388"/>
    <lineage>
        <taxon>Bacteria</taxon>
        <taxon>Pseudomonadati</taxon>
        <taxon>Acidobacteriota</taxon>
        <taxon>Holophagae</taxon>
        <taxon>Acanthopleuribacterales</taxon>
        <taxon>Acanthopleuribacteraceae</taxon>
        <taxon>Sulfidibacter</taxon>
    </lineage>
</organism>
<gene>
    <name evidence="2" type="ORF">J3U87_27130</name>
</gene>
<keyword evidence="3" id="KW-1185">Reference proteome</keyword>
<proteinExistence type="predicted"/>
<feature type="signal peptide" evidence="1">
    <location>
        <begin position="1"/>
        <end position="20"/>
    </location>
</feature>
<dbReference type="EMBL" id="CP071793">
    <property type="protein sequence ID" value="QTD49276.1"/>
    <property type="molecule type" value="Genomic_DNA"/>
</dbReference>
<evidence type="ECO:0000256" key="1">
    <source>
        <dbReference type="SAM" id="SignalP"/>
    </source>
</evidence>
<dbReference type="KEGG" id="scor:J3U87_27130"/>
<feature type="chain" id="PRO_5035311502" evidence="1">
    <location>
        <begin position="21"/>
        <end position="141"/>
    </location>
</feature>
<dbReference type="AlphaFoldDB" id="A0A8A4TH71"/>
<evidence type="ECO:0000313" key="3">
    <source>
        <dbReference type="Proteomes" id="UP000663929"/>
    </source>
</evidence>
<sequence length="141" mass="15691">MRLTGVLLSLILMIQTSAFGNERVAADLVEVVNQNPKIKKIAVIYNPNISEVLIPPQIAQAKLFKVPVKNTREIAQVVNRLVLAQHDVNAIYLVHDRFKAVTNKASVRYLGKVARKNQLVLHSDNQEVASGFAELNARVEL</sequence>
<evidence type="ECO:0000313" key="2">
    <source>
        <dbReference type="EMBL" id="QTD49276.1"/>
    </source>
</evidence>
<accession>A0A8A4TH71</accession>
<name>A0A8A4TH71_SULCO</name>
<reference evidence="2" key="1">
    <citation type="submission" date="2021-03" db="EMBL/GenBank/DDBJ databases">
        <title>Acanthopleuribacteraceae sp. M133.</title>
        <authorList>
            <person name="Wang G."/>
        </authorList>
    </citation>
    <scope>NUCLEOTIDE SEQUENCE</scope>
    <source>
        <strain evidence="2">M133</strain>
    </source>
</reference>
<dbReference type="Proteomes" id="UP000663929">
    <property type="component" value="Chromosome"/>
</dbReference>